<accession>A0AAD7MSI9</accession>
<protein>
    <recommendedName>
        <fullName evidence="2">DUF6697 domain-containing protein</fullName>
    </recommendedName>
</protein>
<evidence type="ECO:0000259" key="2">
    <source>
        <dbReference type="Pfam" id="PF20411"/>
    </source>
</evidence>
<evidence type="ECO:0000313" key="4">
    <source>
        <dbReference type="Proteomes" id="UP001215280"/>
    </source>
</evidence>
<feature type="region of interest" description="Disordered" evidence="1">
    <location>
        <begin position="1"/>
        <end position="21"/>
    </location>
</feature>
<dbReference type="Pfam" id="PF20411">
    <property type="entry name" value="DUF6697"/>
    <property type="match status" value="1"/>
</dbReference>
<dbReference type="AlphaFoldDB" id="A0AAD7MSI9"/>
<gene>
    <name evidence="3" type="ORF">DFH07DRAFT_175822</name>
</gene>
<dbReference type="EMBL" id="JARJLG010000193">
    <property type="protein sequence ID" value="KAJ7730075.1"/>
    <property type="molecule type" value="Genomic_DNA"/>
</dbReference>
<comment type="caution">
    <text evidence="3">The sequence shown here is derived from an EMBL/GenBank/DDBJ whole genome shotgun (WGS) entry which is preliminary data.</text>
</comment>
<proteinExistence type="predicted"/>
<feature type="domain" description="DUF6697" evidence="2">
    <location>
        <begin position="81"/>
        <end position="170"/>
    </location>
</feature>
<reference evidence="3" key="1">
    <citation type="submission" date="2023-03" db="EMBL/GenBank/DDBJ databases">
        <title>Massive genome expansion in bonnet fungi (Mycena s.s.) driven by repeated elements and novel gene families across ecological guilds.</title>
        <authorList>
            <consortium name="Lawrence Berkeley National Laboratory"/>
            <person name="Harder C.B."/>
            <person name="Miyauchi S."/>
            <person name="Viragh M."/>
            <person name="Kuo A."/>
            <person name="Thoen E."/>
            <person name="Andreopoulos B."/>
            <person name="Lu D."/>
            <person name="Skrede I."/>
            <person name="Drula E."/>
            <person name="Henrissat B."/>
            <person name="Morin E."/>
            <person name="Kohler A."/>
            <person name="Barry K."/>
            <person name="LaButti K."/>
            <person name="Morin E."/>
            <person name="Salamov A."/>
            <person name="Lipzen A."/>
            <person name="Mereny Z."/>
            <person name="Hegedus B."/>
            <person name="Baldrian P."/>
            <person name="Stursova M."/>
            <person name="Weitz H."/>
            <person name="Taylor A."/>
            <person name="Grigoriev I.V."/>
            <person name="Nagy L.G."/>
            <person name="Martin F."/>
            <person name="Kauserud H."/>
        </authorList>
    </citation>
    <scope>NUCLEOTIDE SEQUENCE</scope>
    <source>
        <strain evidence="3">CBHHK188m</strain>
    </source>
</reference>
<evidence type="ECO:0000256" key="1">
    <source>
        <dbReference type="SAM" id="MobiDB-lite"/>
    </source>
</evidence>
<name>A0AAD7MSI9_9AGAR</name>
<keyword evidence="4" id="KW-1185">Reference proteome</keyword>
<dbReference type="InterPro" id="IPR046520">
    <property type="entry name" value="DUF6697"/>
</dbReference>
<feature type="compositionally biased region" description="Basic and acidic residues" evidence="1">
    <location>
        <begin position="183"/>
        <end position="205"/>
    </location>
</feature>
<evidence type="ECO:0000313" key="3">
    <source>
        <dbReference type="EMBL" id="KAJ7730075.1"/>
    </source>
</evidence>
<sequence length="205" mass="22878">MAALATPSGRPTFDSLKPIDTTPSETFTQRLAATSGTLFFPKRTVWCSAQRVHALVFEPTHKYCYLTNTWIKQTEMNLRCGGETFELFVTQGHSIYYAGTYVVHSLRTIHRTEFKTIPDVSKMAIYHATGLRPNEMEKVKQRFPDGEVKAECFGLQCVGFSNELYEGLLRDRCTGGGGGGDASNKRKAEAEDLLGDHEAKSQRIS</sequence>
<organism evidence="3 4">
    <name type="scientific">Mycena maculata</name>
    <dbReference type="NCBI Taxonomy" id="230809"/>
    <lineage>
        <taxon>Eukaryota</taxon>
        <taxon>Fungi</taxon>
        <taxon>Dikarya</taxon>
        <taxon>Basidiomycota</taxon>
        <taxon>Agaricomycotina</taxon>
        <taxon>Agaricomycetes</taxon>
        <taxon>Agaricomycetidae</taxon>
        <taxon>Agaricales</taxon>
        <taxon>Marasmiineae</taxon>
        <taxon>Mycenaceae</taxon>
        <taxon>Mycena</taxon>
    </lineage>
</organism>
<dbReference type="Proteomes" id="UP001215280">
    <property type="component" value="Unassembled WGS sequence"/>
</dbReference>
<feature type="region of interest" description="Disordered" evidence="1">
    <location>
        <begin position="176"/>
        <end position="205"/>
    </location>
</feature>